<evidence type="ECO:0000313" key="2">
    <source>
        <dbReference type="EMBL" id="KAJ1209976.1"/>
    </source>
</evidence>
<sequence>MFLSSSPPCPAVGCPVSQLPPQFVTVGDFAILRTWCRYDDTETRGRSVSLTPGRGAEFRPAAFHPQEKPLETPTSISRRLSRPLGAAVTRSNSQTTKRRGPRQTLLGYLTFF</sequence>
<dbReference type="AlphaFoldDB" id="A0AAV7WAF9"/>
<comment type="caution">
    <text evidence="2">The sequence shown here is derived from an EMBL/GenBank/DDBJ whole genome shotgun (WGS) entry which is preliminary data.</text>
</comment>
<protein>
    <submittedName>
        <fullName evidence="2">Uncharacterized protein</fullName>
    </submittedName>
</protein>
<keyword evidence="3" id="KW-1185">Reference proteome</keyword>
<evidence type="ECO:0000256" key="1">
    <source>
        <dbReference type="SAM" id="MobiDB-lite"/>
    </source>
</evidence>
<evidence type="ECO:0000313" key="3">
    <source>
        <dbReference type="Proteomes" id="UP001066276"/>
    </source>
</evidence>
<reference evidence="2" key="1">
    <citation type="journal article" date="2022" name="bioRxiv">
        <title>Sequencing and chromosome-scale assembly of the giantPleurodeles waltlgenome.</title>
        <authorList>
            <person name="Brown T."/>
            <person name="Elewa A."/>
            <person name="Iarovenko S."/>
            <person name="Subramanian E."/>
            <person name="Araus A.J."/>
            <person name="Petzold A."/>
            <person name="Susuki M."/>
            <person name="Suzuki K.-i.T."/>
            <person name="Hayashi T."/>
            <person name="Toyoda A."/>
            <person name="Oliveira C."/>
            <person name="Osipova E."/>
            <person name="Leigh N.D."/>
            <person name="Simon A."/>
            <person name="Yun M.H."/>
        </authorList>
    </citation>
    <scope>NUCLEOTIDE SEQUENCE</scope>
    <source>
        <strain evidence="2">20211129_DDA</strain>
        <tissue evidence="2">Liver</tissue>
    </source>
</reference>
<dbReference type="Proteomes" id="UP001066276">
    <property type="component" value="Chromosome 1_2"/>
</dbReference>
<name>A0AAV7WAF9_PLEWA</name>
<gene>
    <name evidence="2" type="ORF">NDU88_005345</name>
</gene>
<accession>A0AAV7WAF9</accession>
<organism evidence="2 3">
    <name type="scientific">Pleurodeles waltl</name>
    <name type="common">Iberian ribbed newt</name>
    <dbReference type="NCBI Taxonomy" id="8319"/>
    <lineage>
        <taxon>Eukaryota</taxon>
        <taxon>Metazoa</taxon>
        <taxon>Chordata</taxon>
        <taxon>Craniata</taxon>
        <taxon>Vertebrata</taxon>
        <taxon>Euteleostomi</taxon>
        <taxon>Amphibia</taxon>
        <taxon>Batrachia</taxon>
        <taxon>Caudata</taxon>
        <taxon>Salamandroidea</taxon>
        <taxon>Salamandridae</taxon>
        <taxon>Pleurodelinae</taxon>
        <taxon>Pleurodeles</taxon>
    </lineage>
</organism>
<dbReference type="EMBL" id="JANPWB010000002">
    <property type="protein sequence ID" value="KAJ1209976.1"/>
    <property type="molecule type" value="Genomic_DNA"/>
</dbReference>
<proteinExistence type="predicted"/>
<feature type="region of interest" description="Disordered" evidence="1">
    <location>
        <begin position="67"/>
        <end position="100"/>
    </location>
</feature>